<feature type="region of interest" description="Disordered" evidence="1">
    <location>
        <begin position="38"/>
        <end position="89"/>
    </location>
</feature>
<sequence length="703" mass="77558">MPNSLVLSTHAYIQSNALPTSQTPTLQAIPIENTQLEPQKQAQSVVPIAEKSGLEDASESRKTTKKRPRKNNEQVQPAKKSKKLMASEHSRVVLQAGPASARLDGDIRALSNEVRTPAESSARATSAPSAPRASAGAVMGIGFAPTLPLASNRGEASVGIPGVAQVPVQVSHPSRPANELASQHKLKQLSGKANLELSERPTEGLIPIIHNRKPKSCNLKAFKAPAVVHPPRISSSKPLNTETAIQPNHRALSVISEETLDFPLPPPCTTFSIISMPPSMARRREAERMSVVFSGIYDSIVLATCVQVCRAWRYAVHLSATHTLLRDFSGKRLESIRAQIKEPRMSSMWAYLRSRRQEAATRHDTFQRTWLGRFFGQNGMARTAFGIKYRPVSWRMWTSPDDERQIVVALRFVSTRVVFALAKRHDTSTPTCDWLNATVIGADQIVPNEIWKIITARPPNYSERSNKVILESFHVVFDTGEVIGHAPSPIRDPGILLGKRVTPTQPHFEVFDEPNQTRHPLRADWGQYIRACELGEAPSLQDAIESGNQESYIAGINALWLQRVAKNLESRDGPLLETIARRYVLSCVEPNSLSGEYKIAIDMAHEVAGGTVTGRRAAPGRQRVGLYISEHHLVESVHLSTCRGKKAELHPALALVFTTPGREYFVLRDTGIPIGASDEGLEPLWQKILGCDGWGNVYMRHTP</sequence>
<protein>
    <submittedName>
        <fullName evidence="2">SAP domain containing protein</fullName>
    </submittedName>
</protein>
<dbReference type="EMBL" id="SSOP01000019">
    <property type="protein sequence ID" value="KAB5594517.1"/>
    <property type="molecule type" value="Genomic_DNA"/>
</dbReference>
<keyword evidence="3" id="KW-1185">Reference proteome</keyword>
<dbReference type="AlphaFoldDB" id="A0A5N5QTH3"/>
<organism evidence="2 3">
    <name type="scientific">Ceratobasidium theobromae</name>
    <dbReference type="NCBI Taxonomy" id="1582974"/>
    <lineage>
        <taxon>Eukaryota</taxon>
        <taxon>Fungi</taxon>
        <taxon>Dikarya</taxon>
        <taxon>Basidiomycota</taxon>
        <taxon>Agaricomycotina</taxon>
        <taxon>Agaricomycetes</taxon>
        <taxon>Cantharellales</taxon>
        <taxon>Ceratobasidiaceae</taxon>
        <taxon>Ceratobasidium</taxon>
    </lineage>
</organism>
<evidence type="ECO:0000313" key="3">
    <source>
        <dbReference type="Proteomes" id="UP000383932"/>
    </source>
</evidence>
<evidence type="ECO:0000313" key="2">
    <source>
        <dbReference type="EMBL" id="KAB5594517.1"/>
    </source>
</evidence>
<dbReference type="Proteomes" id="UP000383932">
    <property type="component" value="Unassembled WGS sequence"/>
</dbReference>
<comment type="caution">
    <text evidence="2">The sequence shown here is derived from an EMBL/GenBank/DDBJ whole genome shotgun (WGS) entry which is preliminary data.</text>
</comment>
<name>A0A5N5QTH3_9AGAM</name>
<evidence type="ECO:0000256" key="1">
    <source>
        <dbReference type="SAM" id="MobiDB-lite"/>
    </source>
</evidence>
<accession>A0A5N5QTH3</accession>
<feature type="compositionally biased region" description="Basic and acidic residues" evidence="1">
    <location>
        <begin position="52"/>
        <end position="62"/>
    </location>
</feature>
<gene>
    <name evidence="2" type="ORF">CTheo_2000</name>
</gene>
<reference evidence="2 3" key="1">
    <citation type="journal article" date="2019" name="Fungal Biol. Biotechnol.">
        <title>Draft genome sequence of fastidious pathogen Ceratobasidium theobromae, which causes vascular-streak dieback in Theobroma cacao.</title>
        <authorList>
            <person name="Ali S.S."/>
            <person name="Asman A."/>
            <person name="Shao J."/>
            <person name="Firmansyah A.P."/>
            <person name="Susilo A.W."/>
            <person name="Rosmana A."/>
            <person name="McMahon P."/>
            <person name="Junaid M."/>
            <person name="Guest D."/>
            <person name="Kheng T.Y."/>
            <person name="Meinhardt L.W."/>
            <person name="Bailey B.A."/>
        </authorList>
    </citation>
    <scope>NUCLEOTIDE SEQUENCE [LARGE SCALE GENOMIC DNA]</scope>
    <source>
        <strain evidence="2 3">CT2</strain>
    </source>
</reference>
<proteinExistence type="predicted"/>
<dbReference type="OrthoDB" id="2368680at2759"/>